<dbReference type="AlphaFoldDB" id="A0AAJ2F1W1"/>
<sequence>MNLELTGSETANQLIRQLVYLRGIARRIVSVRVESRHELQECNHLLERLGMGTPEGARAATIIANLGEVILQAETMEIEIGNYLFHLCAALDQKGCREQILEAINCGRPDRNSERVHMYGHKSLSLIVALNLENSATKDDSITTRPLKWCADMAVMRAMTTSPKLDRMLHEGANEFFGGVFGEYRERPLMERLAGRAV</sequence>
<comment type="caution">
    <text evidence="1">The sequence shown here is derived from an EMBL/GenBank/DDBJ whole genome shotgun (WGS) entry which is preliminary data.</text>
</comment>
<dbReference type="EMBL" id="JAVDTL010000004">
    <property type="protein sequence ID" value="MDR6767702.1"/>
    <property type="molecule type" value="Genomic_DNA"/>
</dbReference>
<organism evidence="1 4">
    <name type="scientific">Acidovorax delafieldii</name>
    <name type="common">Pseudomonas delafieldii</name>
    <dbReference type="NCBI Taxonomy" id="47920"/>
    <lineage>
        <taxon>Bacteria</taxon>
        <taxon>Pseudomonadati</taxon>
        <taxon>Pseudomonadota</taxon>
        <taxon>Betaproteobacteria</taxon>
        <taxon>Burkholderiales</taxon>
        <taxon>Comamonadaceae</taxon>
        <taxon>Acidovorax</taxon>
    </lineage>
</organism>
<gene>
    <name evidence="1" type="ORF">J2W88_002983</name>
    <name evidence="2" type="ORF">J2W93_004552</name>
</gene>
<evidence type="ECO:0000313" key="4">
    <source>
        <dbReference type="Proteomes" id="UP001253458"/>
    </source>
</evidence>
<dbReference type="EMBL" id="JAVDTS010000011">
    <property type="protein sequence ID" value="MDR6839684.1"/>
    <property type="molecule type" value="Genomic_DNA"/>
</dbReference>
<proteinExistence type="predicted"/>
<protein>
    <submittedName>
        <fullName evidence="1">Uncharacterized protein</fullName>
    </submittedName>
</protein>
<name>A0AAJ2F1W1_ACIDE</name>
<dbReference type="Proteomes" id="UP001253458">
    <property type="component" value="Unassembled WGS sequence"/>
</dbReference>
<keyword evidence="3" id="KW-1185">Reference proteome</keyword>
<dbReference type="RefSeq" id="WP_209820676.1">
    <property type="nucleotide sequence ID" value="NZ_JAVDTL010000004.1"/>
</dbReference>
<dbReference type="Proteomes" id="UP001249076">
    <property type="component" value="Unassembled WGS sequence"/>
</dbReference>
<reference evidence="1 3" key="1">
    <citation type="submission" date="2023-07" db="EMBL/GenBank/DDBJ databases">
        <title>Sorghum-associated microbial communities from plants grown in Nebraska, USA.</title>
        <authorList>
            <person name="Schachtman D."/>
        </authorList>
    </citation>
    <scope>NUCLEOTIDE SEQUENCE</scope>
    <source>
        <strain evidence="2 3">BE105</strain>
        <strain evidence="1">BE69</strain>
    </source>
</reference>
<evidence type="ECO:0000313" key="1">
    <source>
        <dbReference type="EMBL" id="MDR6767702.1"/>
    </source>
</evidence>
<accession>A0AAJ2F1W1</accession>
<evidence type="ECO:0000313" key="2">
    <source>
        <dbReference type="EMBL" id="MDR6839684.1"/>
    </source>
</evidence>
<evidence type="ECO:0000313" key="3">
    <source>
        <dbReference type="Proteomes" id="UP001249076"/>
    </source>
</evidence>